<proteinExistence type="predicted"/>
<dbReference type="InterPro" id="IPR037129">
    <property type="entry name" value="XPA_sf"/>
</dbReference>
<dbReference type="EMBL" id="JAFCMP010000112">
    <property type="protein sequence ID" value="KAG5186323.1"/>
    <property type="molecule type" value="Genomic_DNA"/>
</dbReference>
<dbReference type="Proteomes" id="UP000664859">
    <property type="component" value="Unassembled WGS sequence"/>
</dbReference>
<dbReference type="Gene3D" id="3.90.530.10">
    <property type="entry name" value="XPA C-terminal domain"/>
    <property type="match status" value="1"/>
</dbReference>
<dbReference type="AlphaFoldDB" id="A0A836CIC0"/>
<evidence type="ECO:0000313" key="1">
    <source>
        <dbReference type="EMBL" id="KAG5186323.1"/>
    </source>
</evidence>
<name>A0A836CIC0_9STRA</name>
<keyword evidence="2" id="KW-1185">Reference proteome</keyword>
<accession>A0A836CIC0</accession>
<reference evidence="1" key="1">
    <citation type="submission" date="2021-02" db="EMBL/GenBank/DDBJ databases">
        <title>First Annotated Genome of the Yellow-green Alga Tribonema minus.</title>
        <authorList>
            <person name="Mahan K.M."/>
        </authorList>
    </citation>
    <scope>NUCLEOTIDE SEQUENCE</scope>
    <source>
        <strain evidence="1">UTEX B ZZ1240</strain>
    </source>
</reference>
<organism evidence="1 2">
    <name type="scientific">Tribonema minus</name>
    <dbReference type="NCBI Taxonomy" id="303371"/>
    <lineage>
        <taxon>Eukaryota</taxon>
        <taxon>Sar</taxon>
        <taxon>Stramenopiles</taxon>
        <taxon>Ochrophyta</taxon>
        <taxon>PX clade</taxon>
        <taxon>Xanthophyceae</taxon>
        <taxon>Tribonematales</taxon>
        <taxon>Tribonemataceae</taxon>
        <taxon>Tribonema</taxon>
    </lineage>
</organism>
<comment type="caution">
    <text evidence="1">The sequence shown here is derived from an EMBL/GenBank/DDBJ whole genome shotgun (WGS) entry which is preliminary data.</text>
</comment>
<evidence type="ECO:0000313" key="2">
    <source>
        <dbReference type="Proteomes" id="UP000664859"/>
    </source>
</evidence>
<sequence length="433" mass="48694">MTQCALCDHGQVAQGVKVNGVQLSIVCEDCALSEIDEARDKIKMVTKTNALAVVKQKALDSIQHAERSNPMYRSSTPMQLFLAAEITALQKLAKNEALAKTKNATAARDARVTALPISISTIPAALRSEVLGDYCDVVENKHNKPKTSKRSVTTKYAFVKTIKDCMPTVVPALKQNRFGLKHPDALLRFIVGRKIKNCDDATERFVSFQLLVRNCIDRETHRMATYLTPSDTKAAIEAIAGFGPALAEATAKRSQALRTALAKQKPEALGLLDDNACAKRISRYMKYLRYDVQDIVSSLTDFYVTRQDIDTRKARLKAALAEWDLGRRSDSGFCDDYEYGRVDVDPQEVAGVMYIVSSLFEEGGHRAYSEYSHTMEQTFIDQVFDKGASWKDGVRVAMKMMSRVRRRNFRYYDNYYHGGYSSSDALDEDEEYW</sequence>
<protein>
    <submittedName>
        <fullName evidence="1">Uncharacterized protein</fullName>
    </submittedName>
</protein>
<gene>
    <name evidence="1" type="ORF">JKP88DRAFT_240927</name>
</gene>